<dbReference type="PROSITE" id="PS50097">
    <property type="entry name" value="BTB"/>
    <property type="match status" value="1"/>
</dbReference>
<evidence type="ECO:0000259" key="4">
    <source>
        <dbReference type="PROSITE" id="PS50097"/>
    </source>
</evidence>
<feature type="domain" description="BTB" evidence="4">
    <location>
        <begin position="31"/>
        <end position="96"/>
    </location>
</feature>
<dbReference type="InterPro" id="IPR011333">
    <property type="entry name" value="SKP1/BTB/POZ_sf"/>
</dbReference>
<feature type="region of interest" description="Disordered" evidence="3">
    <location>
        <begin position="334"/>
        <end position="353"/>
    </location>
</feature>
<feature type="compositionally biased region" description="Polar residues" evidence="3">
    <location>
        <begin position="268"/>
        <end position="286"/>
    </location>
</feature>
<dbReference type="InterPro" id="IPR051095">
    <property type="entry name" value="Dros_DevTransReg"/>
</dbReference>
<dbReference type="CDD" id="cd18315">
    <property type="entry name" value="BTB_POZ_BAB-like"/>
    <property type="match status" value="1"/>
</dbReference>
<sequence>MSIQQFCLRWNNHQPNFISVFTNLLLSESLVDVTLAAEGKHLQAHRVVLSACSSYFQSLFTINPCQHPIVILKDVKYNDLKIMVDFMYYGEVNVSQEQLPAILKTAEMLKIKGLADTDQHISGTVHMMKSESASSDKADLLTPGDSTWGSDSARRSPSPMSPSMRRKRFRKSSTGSGSGSTERTSEEVTSEMSLAPSLVKPEPVSYTPEAESGGRSDSSLRNSTQEPSTDSEPREGSQDSTEDDPLSMQMSHESSVGVETQIADTGPGPSTSQQSMASQACVTSNKPGKRGRPLIRQPRVKKESDPVHTSPDSEHGSPPFTSGSLLTVPNVPNVRVERPYSDPPPISSTPNLLTVPQPAYLVKQHSDPIPPTHHSSTPQPQTTLVVQRQLSQPNPGQTCVVPPPPFHVHLVTEAHHQPTASKPTESTVRTISPSVVIEPLPVLRVITDHGTETGKSSHSSGLRIRTDELRRASSSPQASSPRESYEPLRSGHCPVLRPGPALGCNFCWNTIDNHGRILRRKTKYHCPECQTNLCIVPCFQEYHERHTATDKESSGSMTILKVLPKTSSI</sequence>
<evidence type="ECO:0000313" key="6">
    <source>
        <dbReference type="Proteomes" id="UP001378592"/>
    </source>
</evidence>
<feature type="compositionally biased region" description="Low complexity" evidence="3">
    <location>
        <begin position="472"/>
        <end position="482"/>
    </location>
</feature>
<evidence type="ECO:0000313" key="5">
    <source>
        <dbReference type="EMBL" id="KAK7789941.1"/>
    </source>
</evidence>
<feature type="compositionally biased region" description="Low complexity" evidence="3">
    <location>
        <begin position="172"/>
        <end position="182"/>
    </location>
</feature>
<dbReference type="PANTHER" id="PTHR23110:SF81">
    <property type="entry name" value="BTB-PROTEIN-VII, ISOFORM F-RELATED"/>
    <property type="match status" value="1"/>
</dbReference>
<comment type="caution">
    <text evidence="5">The sequence shown here is derived from an EMBL/GenBank/DDBJ whole genome shotgun (WGS) entry which is preliminary data.</text>
</comment>
<dbReference type="Gene3D" id="3.30.710.10">
    <property type="entry name" value="Potassium Channel Kv1.1, Chain A"/>
    <property type="match status" value="1"/>
</dbReference>
<evidence type="ECO:0000256" key="3">
    <source>
        <dbReference type="SAM" id="MobiDB-lite"/>
    </source>
</evidence>
<feature type="compositionally biased region" description="Polar residues" evidence="3">
    <location>
        <begin position="215"/>
        <end position="230"/>
    </location>
</feature>
<gene>
    <name evidence="5" type="ORF">R5R35_008844</name>
</gene>
<evidence type="ECO:0000256" key="2">
    <source>
        <dbReference type="ARBA" id="ARBA00023242"/>
    </source>
</evidence>
<comment type="subcellular location">
    <subcellularLocation>
        <location evidence="1">Nucleus</location>
    </subcellularLocation>
</comment>
<accession>A0AAN9V1M1</accession>
<dbReference type="Proteomes" id="UP001378592">
    <property type="component" value="Unassembled WGS sequence"/>
</dbReference>
<dbReference type="SMART" id="SM00225">
    <property type="entry name" value="BTB"/>
    <property type="match status" value="1"/>
</dbReference>
<name>A0AAN9V1M1_9ORTH</name>
<reference evidence="5 6" key="1">
    <citation type="submission" date="2024-03" db="EMBL/GenBank/DDBJ databases">
        <title>The genome assembly and annotation of the cricket Gryllus longicercus Weissman &amp; Gray.</title>
        <authorList>
            <person name="Szrajer S."/>
            <person name="Gray D."/>
            <person name="Ylla G."/>
        </authorList>
    </citation>
    <scope>NUCLEOTIDE SEQUENCE [LARGE SCALE GENOMIC DNA]</scope>
    <source>
        <strain evidence="5">DAG 2021-001</strain>
        <tissue evidence="5">Whole body minus gut</tissue>
    </source>
</reference>
<organism evidence="5 6">
    <name type="scientific">Gryllus longicercus</name>
    <dbReference type="NCBI Taxonomy" id="2509291"/>
    <lineage>
        <taxon>Eukaryota</taxon>
        <taxon>Metazoa</taxon>
        <taxon>Ecdysozoa</taxon>
        <taxon>Arthropoda</taxon>
        <taxon>Hexapoda</taxon>
        <taxon>Insecta</taxon>
        <taxon>Pterygota</taxon>
        <taxon>Neoptera</taxon>
        <taxon>Polyneoptera</taxon>
        <taxon>Orthoptera</taxon>
        <taxon>Ensifera</taxon>
        <taxon>Gryllidea</taxon>
        <taxon>Grylloidea</taxon>
        <taxon>Gryllidae</taxon>
        <taxon>Gryllinae</taxon>
        <taxon>Gryllus</taxon>
    </lineage>
</organism>
<feature type="compositionally biased region" description="Polar residues" evidence="3">
    <location>
        <begin position="248"/>
        <end position="258"/>
    </location>
</feature>
<dbReference type="Pfam" id="PF00651">
    <property type="entry name" value="BTB"/>
    <property type="match status" value="1"/>
</dbReference>
<dbReference type="AlphaFoldDB" id="A0AAN9V1M1"/>
<protein>
    <recommendedName>
        <fullName evidence="4">BTB domain-containing protein</fullName>
    </recommendedName>
</protein>
<dbReference type="InterPro" id="IPR000210">
    <property type="entry name" value="BTB/POZ_dom"/>
</dbReference>
<dbReference type="GO" id="GO:0006357">
    <property type="term" value="P:regulation of transcription by RNA polymerase II"/>
    <property type="evidence" value="ECO:0007669"/>
    <property type="project" value="TreeGrafter"/>
</dbReference>
<keyword evidence="2" id="KW-0539">Nucleus</keyword>
<feature type="region of interest" description="Disordered" evidence="3">
    <location>
        <begin position="127"/>
        <end position="327"/>
    </location>
</feature>
<proteinExistence type="predicted"/>
<dbReference type="EMBL" id="JAZDUA010000686">
    <property type="protein sequence ID" value="KAK7789941.1"/>
    <property type="molecule type" value="Genomic_DNA"/>
</dbReference>
<keyword evidence="6" id="KW-1185">Reference proteome</keyword>
<feature type="region of interest" description="Disordered" evidence="3">
    <location>
        <begin position="449"/>
        <end position="489"/>
    </location>
</feature>
<dbReference type="GO" id="GO:0005634">
    <property type="term" value="C:nucleus"/>
    <property type="evidence" value="ECO:0007669"/>
    <property type="project" value="UniProtKB-SubCell"/>
</dbReference>
<feature type="compositionally biased region" description="Basic and acidic residues" evidence="3">
    <location>
        <begin position="300"/>
        <end position="315"/>
    </location>
</feature>
<evidence type="ECO:0000256" key="1">
    <source>
        <dbReference type="ARBA" id="ARBA00004123"/>
    </source>
</evidence>
<dbReference type="SUPFAM" id="SSF54695">
    <property type="entry name" value="POZ domain"/>
    <property type="match status" value="1"/>
</dbReference>
<dbReference type="PANTHER" id="PTHR23110">
    <property type="entry name" value="BTB DOMAIN TRANSCRIPTION FACTOR"/>
    <property type="match status" value="1"/>
</dbReference>